<protein>
    <recommendedName>
        <fullName evidence="4">Cytochrome p450</fullName>
    </recommendedName>
</protein>
<evidence type="ECO:0000256" key="1">
    <source>
        <dbReference type="SAM" id="SignalP"/>
    </source>
</evidence>
<gene>
    <name evidence="2" type="ORF">SLS55_003295</name>
</gene>
<dbReference type="Proteomes" id="UP001430584">
    <property type="component" value="Unassembled WGS sequence"/>
</dbReference>
<evidence type="ECO:0000313" key="2">
    <source>
        <dbReference type="EMBL" id="KAL0261863.1"/>
    </source>
</evidence>
<feature type="chain" id="PRO_5047049405" description="Cytochrome p450" evidence="1">
    <location>
        <begin position="24"/>
        <end position="151"/>
    </location>
</feature>
<keyword evidence="3" id="KW-1185">Reference proteome</keyword>
<proteinExistence type="predicted"/>
<sequence>MKISIIGISLSSLAAALSHVSRADTETNSLYGYGLNIGGLPFIYADVAISSGVVMVTPTETTWADSKSLYIDTYSGAYDAAKIVSSASGYVNSGFMFYGRTLFQSGSKGMESLFYATPIDSLNQTYLLKWNSDSIDDGVSTPVALRNMAPA</sequence>
<accession>A0ABR3CMK7</accession>
<keyword evidence="1" id="KW-0732">Signal</keyword>
<reference evidence="2 3" key="1">
    <citation type="submission" date="2024-02" db="EMBL/GenBank/DDBJ databases">
        <title>De novo assembly and annotation of 12 fungi associated with fruit tree decline syndrome in Ontario, Canada.</title>
        <authorList>
            <person name="Sulman M."/>
            <person name="Ellouze W."/>
            <person name="Ilyukhin E."/>
        </authorList>
    </citation>
    <scope>NUCLEOTIDE SEQUENCE [LARGE SCALE GENOMIC DNA]</scope>
    <source>
        <strain evidence="2 3">FDS-637</strain>
    </source>
</reference>
<evidence type="ECO:0008006" key="4">
    <source>
        <dbReference type="Google" id="ProtNLM"/>
    </source>
</evidence>
<comment type="caution">
    <text evidence="2">The sequence shown here is derived from an EMBL/GenBank/DDBJ whole genome shotgun (WGS) entry which is preliminary data.</text>
</comment>
<feature type="signal peptide" evidence="1">
    <location>
        <begin position="1"/>
        <end position="23"/>
    </location>
</feature>
<dbReference type="GeneID" id="92007380"/>
<evidence type="ECO:0000313" key="3">
    <source>
        <dbReference type="Proteomes" id="UP001430584"/>
    </source>
</evidence>
<dbReference type="RefSeq" id="XP_066634892.1">
    <property type="nucleotide sequence ID" value="XM_066774773.1"/>
</dbReference>
<organism evidence="2 3">
    <name type="scientific">Diplodia seriata</name>
    <dbReference type="NCBI Taxonomy" id="420778"/>
    <lineage>
        <taxon>Eukaryota</taxon>
        <taxon>Fungi</taxon>
        <taxon>Dikarya</taxon>
        <taxon>Ascomycota</taxon>
        <taxon>Pezizomycotina</taxon>
        <taxon>Dothideomycetes</taxon>
        <taxon>Dothideomycetes incertae sedis</taxon>
        <taxon>Botryosphaeriales</taxon>
        <taxon>Botryosphaeriaceae</taxon>
        <taxon>Diplodia</taxon>
    </lineage>
</organism>
<dbReference type="EMBL" id="JAJVCZ030000003">
    <property type="protein sequence ID" value="KAL0261863.1"/>
    <property type="molecule type" value="Genomic_DNA"/>
</dbReference>
<name>A0ABR3CMK7_9PEZI</name>